<protein>
    <submittedName>
        <fullName evidence="2">Putative Divalent metal cation permease, ZupT-like</fullName>
    </submittedName>
</protein>
<feature type="transmembrane region" description="Helical" evidence="1">
    <location>
        <begin position="107"/>
        <end position="127"/>
    </location>
</feature>
<name>A0A1W1IAQ0_9BACT</name>
<evidence type="ECO:0000256" key="1">
    <source>
        <dbReference type="SAM" id="Phobius"/>
    </source>
</evidence>
<feature type="transmembrane region" description="Helical" evidence="1">
    <location>
        <begin position="66"/>
        <end position="86"/>
    </location>
</feature>
<dbReference type="Proteomes" id="UP000192042">
    <property type="component" value="Chromosome I"/>
</dbReference>
<dbReference type="EMBL" id="LT828648">
    <property type="protein sequence ID" value="SLM50127.1"/>
    <property type="molecule type" value="Genomic_DNA"/>
</dbReference>
<sequence>MLELISLGAVAGLIPIYLGIVAALVLGRVLPRAWEAGLIGVATGVLLYLFFDLMHESVELTGARDIMSWAVFLGGLGVSLVGLVWLESSQIFGSNQASRVLSLPYMIALGMGFHNLGEGLAIGASYASGQWTLSMLLVAGFALHNGTEGFGIVGAAGKTPLNGKDIFLLGLLAGAPTCLGTLLSGQGVSSYLSILFYTLAAGSLLYVILSLTAISYTATRRLQTSVGILLGISLMFVTSMLLTLVSGIRS</sequence>
<feature type="transmembrane region" description="Helical" evidence="1">
    <location>
        <begin position="33"/>
        <end position="51"/>
    </location>
</feature>
<dbReference type="PANTHER" id="PTHR11040:SF205">
    <property type="entry name" value="ZINC TRANSPORTER ZUPT"/>
    <property type="match status" value="1"/>
</dbReference>
<dbReference type="STRING" id="1325564.NSJP_3960"/>
<evidence type="ECO:0000313" key="2">
    <source>
        <dbReference type="EMBL" id="SLM50127.1"/>
    </source>
</evidence>
<dbReference type="PANTHER" id="PTHR11040">
    <property type="entry name" value="ZINC/IRON TRANSPORTER"/>
    <property type="match status" value="1"/>
</dbReference>
<gene>
    <name evidence="2" type="ORF">NSJP_3960</name>
</gene>
<organism evidence="2 3">
    <name type="scientific">Nitrospira japonica</name>
    <dbReference type="NCBI Taxonomy" id="1325564"/>
    <lineage>
        <taxon>Bacteria</taxon>
        <taxon>Pseudomonadati</taxon>
        <taxon>Nitrospirota</taxon>
        <taxon>Nitrospiria</taxon>
        <taxon>Nitrospirales</taxon>
        <taxon>Nitrospiraceae</taxon>
        <taxon>Nitrospira</taxon>
    </lineage>
</organism>
<dbReference type="GO" id="GO:0005385">
    <property type="term" value="F:zinc ion transmembrane transporter activity"/>
    <property type="evidence" value="ECO:0007669"/>
    <property type="project" value="TreeGrafter"/>
</dbReference>
<proteinExistence type="predicted"/>
<keyword evidence="1" id="KW-1133">Transmembrane helix</keyword>
<accession>A0A1W1IAQ0</accession>
<keyword evidence="1" id="KW-0472">Membrane</keyword>
<reference evidence="2 3" key="1">
    <citation type="submission" date="2017-03" db="EMBL/GenBank/DDBJ databases">
        <authorList>
            <person name="Afonso C.L."/>
            <person name="Miller P.J."/>
            <person name="Scott M.A."/>
            <person name="Spackman E."/>
            <person name="Goraichik I."/>
            <person name="Dimitrov K.M."/>
            <person name="Suarez D.L."/>
            <person name="Swayne D.E."/>
        </authorList>
    </citation>
    <scope>NUCLEOTIDE SEQUENCE [LARGE SCALE GENOMIC DNA]</scope>
    <source>
        <strain evidence="2">Genome sequencing of Nitrospira japonica strain NJ11</strain>
    </source>
</reference>
<dbReference type="OrthoDB" id="9787346at2"/>
<feature type="transmembrane region" description="Helical" evidence="1">
    <location>
        <begin position="226"/>
        <end position="248"/>
    </location>
</feature>
<feature type="transmembrane region" description="Helical" evidence="1">
    <location>
        <begin position="6"/>
        <end position="26"/>
    </location>
</feature>
<keyword evidence="3" id="KW-1185">Reference proteome</keyword>
<dbReference type="KEGG" id="nja:NSJP_3960"/>
<evidence type="ECO:0000313" key="3">
    <source>
        <dbReference type="Proteomes" id="UP000192042"/>
    </source>
</evidence>
<feature type="transmembrane region" description="Helical" evidence="1">
    <location>
        <begin position="133"/>
        <end position="154"/>
    </location>
</feature>
<dbReference type="RefSeq" id="WP_080888273.1">
    <property type="nucleotide sequence ID" value="NZ_LT828648.1"/>
</dbReference>
<keyword evidence="1" id="KW-0812">Transmembrane</keyword>
<feature type="transmembrane region" description="Helical" evidence="1">
    <location>
        <begin position="194"/>
        <end position="214"/>
    </location>
</feature>
<feature type="transmembrane region" description="Helical" evidence="1">
    <location>
        <begin position="166"/>
        <end position="188"/>
    </location>
</feature>
<dbReference type="GO" id="GO:0016020">
    <property type="term" value="C:membrane"/>
    <property type="evidence" value="ECO:0007669"/>
    <property type="project" value="TreeGrafter"/>
</dbReference>
<dbReference type="AlphaFoldDB" id="A0A1W1IAQ0"/>